<evidence type="ECO:0000313" key="2">
    <source>
        <dbReference type="Proteomes" id="UP001143330"/>
    </source>
</evidence>
<dbReference type="Proteomes" id="UP001143330">
    <property type="component" value="Unassembled WGS sequence"/>
</dbReference>
<dbReference type="AlphaFoldDB" id="A0A9W6K440"/>
<organism evidence="1 2">
    <name type="scientific">Ancylobacter defluvii</name>
    <dbReference type="NCBI Taxonomy" id="1282440"/>
    <lineage>
        <taxon>Bacteria</taxon>
        <taxon>Pseudomonadati</taxon>
        <taxon>Pseudomonadota</taxon>
        <taxon>Alphaproteobacteria</taxon>
        <taxon>Hyphomicrobiales</taxon>
        <taxon>Xanthobacteraceae</taxon>
        <taxon>Ancylobacter</taxon>
    </lineage>
</organism>
<gene>
    <name evidence="1" type="ORF">GCM10017653_47030</name>
</gene>
<reference evidence="1" key="2">
    <citation type="submission" date="2023-01" db="EMBL/GenBank/DDBJ databases">
        <authorList>
            <person name="Sun Q."/>
            <person name="Evtushenko L."/>
        </authorList>
    </citation>
    <scope>NUCLEOTIDE SEQUENCE</scope>
    <source>
        <strain evidence="1">VKM B-2789</strain>
    </source>
</reference>
<reference evidence="1" key="1">
    <citation type="journal article" date="2014" name="Int. J. Syst. Evol. Microbiol.">
        <title>Complete genome sequence of Corynebacterium casei LMG S-19264T (=DSM 44701T), isolated from a smear-ripened cheese.</title>
        <authorList>
            <consortium name="US DOE Joint Genome Institute (JGI-PGF)"/>
            <person name="Walter F."/>
            <person name="Albersmeier A."/>
            <person name="Kalinowski J."/>
            <person name="Ruckert C."/>
        </authorList>
    </citation>
    <scope>NUCLEOTIDE SEQUENCE</scope>
    <source>
        <strain evidence="1">VKM B-2789</strain>
    </source>
</reference>
<accession>A0A9W6K440</accession>
<comment type="caution">
    <text evidence="1">The sequence shown here is derived from an EMBL/GenBank/DDBJ whole genome shotgun (WGS) entry which is preliminary data.</text>
</comment>
<dbReference type="RefSeq" id="WP_213363671.1">
    <property type="nucleotide sequence ID" value="NZ_BSFM01000021.1"/>
</dbReference>
<proteinExistence type="predicted"/>
<keyword evidence="2" id="KW-1185">Reference proteome</keyword>
<protein>
    <submittedName>
        <fullName evidence="1">Uncharacterized protein</fullName>
    </submittedName>
</protein>
<evidence type="ECO:0000313" key="1">
    <source>
        <dbReference type="EMBL" id="GLK86633.1"/>
    </source>
</evidence>
<dbReference type="EMBL" id="BSFM01000021">
    <property type="protein sequence ID" value="GLK86633.1"/>
    <property type="molecule type" value="Genomic_DNA"/>
</dbReference>
<name>A0A9W6K440_9HYPH</name>
<sequence>MADHGKLFSAPMLRALLAGTKTQTRRTIGEVRVLATPESAAFTLRGDALARAMQNAAGFLRVEDDIWTWEADAYWHQAPVTRTRWNARIGHAPGDRLWVREAWRAPMNFDRTKPRDIPAGSVVSYEAGGDGINLSGKRRASMHMPRWASRLTLPVTEVRVQRLQDITENDALAEGVVPHPNGGFWVPGVEHPNPDFPYLSRPTAREMYAALWDVLNGSGAWGANPWVTVTSFTVRHRNIDEADDG</sequence>